<dbReference type="PANTHER" id="PTHR15020:SF50">
    <property type="entry name" value="UPF0659 PROTEIN YMR090W"/>
    <property type="match status" value="1"/>
</dbReference>
<evidence type="ECO:0000313" key="2">
    <source>
        <dbReference type="EMBL" id="MDJ1497284.1"/>
    </source>
</evidence>
<dbReference type="Proteomes" id="UP001228581">
    <property type="component" value="Unassembled WGS sequence"/>
</dbReference>
<dbReference type="SUPFAM" id="SSF51735">
    <property type="entry name" value="NAD(P)-binding Rossmann-fold domains"/>
    <property type="match status" value="1"/>
</dbReference>
<dbReference type="InterPro" id="IPR016040">
    <property type="entry name" value="NAD(P)-bd_dom"/>
</dbReference>
<keyword evidence="3" id="KW-1185">Reference proteome</keyword>
<protein>
    <submittedName>
        <fullName evidence="2">NAD(P)H-binding protein</fullName>
    </submittedName>
</protein>
<proteinExistence type="predicted"/>
<organism evidence="2 3">
    <name type="scientific">Xanthocytophaga flava</name>
    <dbReference type="NCBI Taxonomy" id="3048013"/>
    <lineage>
        <taxon>Bacteria</taxon>
        <taxon>Pseudomonadati</taxon>
        <taxon>Bacteroidota</taxon>
        <taxon>Cytophagia</taxon>
        <taxon>Cytophagales</taxon>
        <taxon>Rhodocytophagaceae</taxon>
        <taxon>Xanthocytophaga</taxon>
    </lineage>
</organism>
<evidence type="ECO:0000313" key="3">
    <source>
        <dbReference type="Proteomes" id="UP001228581"/>
    </source>
</evidence>
<feature type="domain" description="NAD(P)-binding" evidence="1">
    <location>
        <begin position="9"/>
        <end position="206"/>
    </location>
</feature>
<evidence type="ECO:0000259" key="1">
    <source>
        <dbReference type="Pfam" id="PF13460"/>
    </source>
</evidence>
<gene>
    <name evidence="2" type="ORF">QNI19_30375</name>
</gene>
<dbReference type="Pfam" id="PF13460">
    <property type="entry name" value="NAD_binding_10"/>
    <property type="match status" value="1"/>
</dbReference>
<dbReference type="EMBL" id="JASJOT010000030">
    <property type="protein sequence ID" value="MDJ1497284.1"/>
    <property type="molecule type" value="Genomic_DNA"/>
</dbReference>
<dbReference type="InterPro" id="IPR036291">
    <property type="entry name" value="NAD(P)-bd_dom_sf"/>
</dbReference>
<accession>A0ABT7CU45</accession>
<comment type="caution">
    <text evidence="2">The sequence shown here is derived from an EMBL/GenBank/DDBJ whole genome shotgun (WGS) entry which is preliminary data.</text>
</comment>
<sequence>MNKRILIFGATGRTGQLIVEYALAKGYSITALVRNPEKLTITSERLTIYKGSPTSLEDVQKAMAGCNYVISALSALSVKDSFSFKLITPPKTLEKSIGNAIKAMNEYGIRRIVTLSSIGVGDSYSYAPWFMRWVIRLTNFKIVFADHNEQELLIQQSALDWIIARPVGLTNTTNQGKLVVSYHATPSPFKISRMLVAKFMVDQLNQDVFLYKAPILSES</sequence>
<dbReference type="Gene3D" id="3.40.50.720">
    <property type="entry name" value="NAD(P)-binding Rossmann-like Domain"/>
    <property type="match status" value="1"/>
</dbReference>
<dbReference type="PANTHER" id="PTHR15020">
    <property type="entry name" value="FLAVIN REDUCTASE-RELATED"/>
    <property type="match status" value="1"/>
</dbReference>
<dbReference type="RefSeq" id="WP_314002751.1">
    <property type="nucleotide sequence ID" value="NZ_JASJOT010000030.1"/>
</dbReference>
<name>A0ABT7CU45_9BACT</name>
<reference evidence="2 3" key="1">
    <citation type="submission" date="2023-05" db="EMBL/GenBank/DDBJ databases">
        <authorList>
            <person name="Zhang X."/>
        </authorList>
    </citation>
    <scope>NUCLEOTIDE SEQUENCE [LARGE SCALE GENOMIC DNA]</scope>
    <source>
        <strain evidence="2 3">DM2B3-1</strain>
    </source>
</reference>